<dbReference type="Pfam" id="PF16486">
    <property type="entry name" value="ArgoN"/>
    <property type="match status" value="1"/>
</dbReference>
<dbReference type="InterPro" id="IPR032474">
    <property type="entry name" value="Argonaute_N"/>
</dbReference>
<dbReference type="OrthoDB" id="10252740at2759"/>
<organism evidence="3 4">
    <name type="scientific">Marasmius oreades</name>
    <name type="common">fairy-ring Marasmius</name>
    <dbReference type="NCBI Taxonomy" id="181124"/>
    <lineage>
        <taxon>Eukaryota</taxon>
        <taxon>Fungi</taxon>
        <taxon>Dikarya</taxon>
        <taxon>Basidiomycota</taxon>
        <taxon>Agaricomycotina</taxon>
        <taxon>Agaricomycetes</taxon>
        <taxon>Agaricomycetidae</taxon>
        <taxon>Agaricales</taxon>
        <taxon>Marasmiineae</taxon>
        <taxon>Marasmiaceae</taxon>
        <taxon>Marasmius</taxon>
    </lineage>
</organism>
<evidence type="ECO:0000313" key="3">
    <source>
        <dbReference type="EMBL" id="KAG7086887.1"/>
    </source>
</evidence>
<dbReference type="AlphaFoldDB" id="A0A9P7RP49"/>
<comment type="caution">
    <text evidence="3">The sequence shown here is derived from an EMBL/GenBank/DDBJ whole genome shotgun (WGS) entry which is preliminary data.</text>
</comment>
<keyword evidence="4" id="KW-1185">Reference proteome</keyword>
<dbReference type="KEGG" id="more:E1B28_002807"/>
<evidence type="ECO:0000313" key="4">
    <source>
        <dbReference type="Proteomes" id="UP001049176"/>
    </source>
</evidence>
<reference evidence="3" key="1">
    <citation type="journal article" date="2021" name="Genome Biol. Evol.">
        <title>The assembled and annotated genome of the fairy-ring fungus Marasmius oreades.</title>
        <authorList>
            <person name="Hiltunen M."/>
            <person name="Ament-Velasquez S.L."/>
            <person name="Johannesson H."/>
        </authorList>
    </citation>
    <scope>NUCLEOTIDE SEQUENCE</scope>
    <source>
        <strain evidence="3">03SP1</strain>
    </source>
</reference>
<protein>
    <recommendedName>
        <fullName evidence="2">Protein argonaute N-terminal domain-containing protein</fullName>
    </recommendedName>
</protein>
<dbReference type="GeneID" id="66071883"/>
<feature type="compositionally biased region" description="Low complexity" evidence="1">
    <location>
        <begin position="8"/>
        <end position="27"/>
    </location>
</feature>
<feature type="domain" description="Protein argonaute N-terminal" evidence="2">
    <location>
        <begin position="82"/>
        <end position="185"/>
    </location>
</feature>
<proteinExistence type="predicted"/>
<sequence>MPSGPARGGSPSTPSQSGSQSQAPQAKGGRGRGRGRGGLSGPSRSGHESQPTGTQQSLLIDPVALPVTPTGVRRSDHGTAGRRVQVLVNAEEIDVPKTIIHHYDVTITGPSVKSARFTQQLVKQLQNDTAPNIFQPAGVYDGNKNLYISHLLDFGESDSATFTVSVSPESSTRPPFLYTIKLSKLPLSIPNLSTASSTPNNLKM</sequence>
<gene>
    <name evidence="3" type="ORF">E1B28_002807</name>
</gene>
<feature type="compositionally biased region" description="Polar residues" evidence="1">
    <location>
        <begin position="48"/>
        <end position="58"/>
    </location>
</feature>
<dbReference type="RefSeq" id="XP_043003358.1">
    <property type="nucleotide sequence ID" value="XM_043159752.1"/>
</dbReference>
<dbReference type="EMBL" id="CM032190">
    <property type="protein sequence ID" value="KAG7086887.1"/>
    <property type="molecule type" value="Genomic_DNA"/>
</dbReference>
<evidence type="ECO:0000256" key="1">
    <source>
        <dbReference type="SAM" id="MobiDB-lite"/>
    </source>
</evidence>
<feature type="region of interest" description="Disordered" evidence="1">
    <location>
        <begin position="1"/>
        <end position="63"/>
    </location>
</feature>
<name>A0A9P7RP49_9AGAR</name>
<accession>A0A9P7RP49</accession>
<dbReference type="Proteomes" id="UP001049176">
    <property type="component" value="Chromosome 10"/>
</dbReference>
<evidence type="ECO:0000259" key="2">
    <source>
        <dbReference type="Pfam" id="PF16486"/>
    </source>
</evidence>